<organism evidence="2 3">
    <name type="scientific">Rossellomorea pakistanensis</name>
    <dbReference type="NCBI Taxonomy" id="992288"/>
    <lineage>
        <taxon>Bacteria</taxon>
        <taxon>Bacillati</taxon>
        <taxon>Bacillota</taxon>
        <taxon>Bacilli</taxon>
        <taxon>Bacillales</taxon>
        <taxon>Bacillaceae</taxon>
        <taxon>Rossellomorea</taxon>
    </lineage>
</organism>
<accession>A0ABS2NI06</accession>
<evidence type="ECO:0000256" key="1">
    <source>
        <dbReference type="SAM" id="MobiDB-lite"/>
    </source>
</evidence>
<evidence type="ECO:0000313" key="2">
    <source>
        <dbReference type="EMBL" id="MBM7587499.1"/>
    </source>
</evidence>
<feature type="compositionally biased region" description="Basic and acidic residues" evidence="1">
    <location>
        <begin position="41"/>
        <end position="51"/>
    </location>
</feature>
<feature type="region of interest" description="Disordered" evidence="1">
    <location>
        <begin position="1"/>
        <end position="79"/>
    </location>
</feature>
<feature type="compositionally biased region" description="Basic and acidic residues" evidence="1">
    <location>
        <begin position="1"/>
        <end position="23"/>
    </location>
</feature>
<proteinExistence type="predicted"/>
<keyword evidence="3" id="KW-1185">Reference proteome</keyword>
<reference evidence="2 3" key="1">
    <citation type="submission" date="2021-01" db="EMBL/GenBank/DDBJ databases">
        <title>Genomic Encyclopedia of Type Strains, Phase IV (KMG-IV): sequencing the most valuable type-strain genomes for metagenomic binning, comparative biology and taxonomic classification.</title>
        <authorList>
            <person name="Goeker M."/>
        </authorList>
    </citation>
    <scope>NUCLEOTIDE SEQUENCE [LARGE SCALE GENOMIC DNA]</scope>
    <source>
        <strain evidence="2 3">DSM 24834</strain>
    </source>
</reference>
<dbReference type="RefSeq" id="WP_205174651.1">
    <property type="nucleotide sequence ID" value="NZ_JAFBDZ010000004.1"/>
</dbReference>
<comment type="caution">
    <text evidence="2">The sequence shown here is derived from an EMBL/GenBank/DDBJ whole genome shotgun (WGS) entry which is preliminary data.</text>
</comment>
<name>A0ABS2NI06_9BACI</name>
<protein>
    <submittedName>
        <fullName evidence="2">Uncharacterized protein</fullName>
    </submittedName>
</protein>
<gene>
    <name evidence="2" type="ORF">JOC86_004072</name>
</gene>
<dbReference type="EMBL" id="JAFBDZ010000004">
    <property type="protein sequence ID" value="MBM7587499.1"/>
    <property type="molecule type" value="Genomic_DNA"/>
</dbReference>
<evidence type="ECO:0000313" key="3">
    <source>
        <dbReference type="Proteomes" id="UP001646157"/>
    </source>
</evidence>
<dbReference type="Proteomes" id="UP001646157">
    <property type="component" value="Unassembled WGS sequence"/>
</dbReference>
<sequence length="79" mass="8967">MPRENENSHVESTPHFDGEKEGIINDSTASAGETIGIQVDTKGEFKQERNPFHYVPEDEEMKRFGELMGGNKVKDQESR</sequence>